<protein>
    <submittedName>
        <fullName evidence="4">Galactose oxidase</fullName>
    </submittedName>
</protein>
<dbReference type="PANTHER" id="PTHR46093">
    <property type="entry name" value="ACYL-COA-BINDING DOMAIN-CONTAINING PROTEIN 5"/>
    <property type="match status" value="1"/>
</dbReference>
<dbReference type="EMBL" id="WTPW01000211">
    <property type="protein sequence ID" value="KAF0534393.1"/>
    <property type="molecule type" value="Genomic_DNA"/>
</dbReference>
<dbReference type="Pfam" id="PF24681">
    <property type="entry name" value="Kelch_KLHDC2_KLHL20_DRC7"/>
    <property type="match status" value="1"/>
</dbReference>
<dbReference type="SUPFAM" id="SSF117281">
    <property type="entry name" value="Kelch motif"/>
    <property type="match status" value="1"/>
</dbReference>
<sequence length="373" mass="41886">MFCNFIIYVFTLNWFLAFIFAGFTPSRKASHFSSLVENKLYFGGGFNENSTTEFFYLDISKPFTLTDNTSISWVDLTYTDAPRKSRTTACVGGINNNDIFIFGGLNYDNYFVKRFDTIKQKWVNITSIGDIIENNVPENRTFISCAKFSNELIAIFGGNSTAFLNDLWIYNISSSLWWKSNALNAPLPRQEYCAITLPGENILYIGGYGGNSGSRGLMSMDDLPLYYTKSNTWSSVKTYGTTPPPRKLFSAILTSDGRIIIFGGANVNDTVMFGDLWILDLATSRWSVGNILNPITDLTLSRHTANLVGNYMIIGFGEFSKSNYSSRIFMLDISQKDTYRWVTEFTPPTESANEFTSASADAAKIKLIVIHNN</sequence>
<keyword evidence="2" id="KW-0677">Repeat</keyword>
<dbReference type="InterPro" id="IPR015915">
    <property type="entry name" value="Kelch-typ_b-propeller"/>
</dbReference>
<keyword evidence="5" id="KW-1185">Reference proteome</keyword>
<proteinExistence type="predicted"/>
<reference evidence="4 5" key="1">
    <citation type="journal article" date="2019" name="Environ. Microbiol.">
        <title>At the nexus of three kingdoms: the genome of the mycorrhizal fungus Gigaspora margarita provides insights into plant, endobacterial and fungal interactions.</title>
        <authorList>
            <person name="Venice F."/>
            <person name="Ghignone S."/>
            <person name="Salvioli di Fossalunga A."/>
            <person name="Amselem J."/>
            <person name="Novero M."/>
            <person name="Xianan X."/>
            <person name="Sedzielewska Toro K."/>
            <person name="Morin E."/>
            <person name="Lipzen A."/>
            <person name="Grigoriev I.V."/>
            <person name="Henrissat B."/>
            <person name="Martin F.M."/>
            <person name="Bonfante P."/>
        </authorList>
    </citation>
    <scope>NUCLEOTIDE SEQUENCE [LARGE SCALE GENOMIC DNA]</scope>
    <source>
        <strain evidence="4 5">BEG34</strain>
    </source>
</reference>
<feature type="transmembrane region" description="Helical" evidence="3">
    <location>
        <begin position="6"/>
        <end position="24"/>
    </location>
</feature>
<gene>
    <name evidence="4" type="ORF">F8M41_009974</name>
</gene>
<dbReference type="AlphaFoldDB" id="A0A8H4AUS4"/>
<organism evidence="4 5">
    <name type="scientific">Gigaspora margarita</name>
    <dbReference type="NCBI Taxonomy" id="4874"/>
    <lineage>
        <taxon>Eukaryota</taxon>
        <taxon>Fungi</taxon>
        <taxon>Fungi incertae sedis</taxon>
        <taxon>Mucoromycota</taxon>
        <taxon>Glomeromycotina</taxon>
        <taxon>Glomeromycetes</taxon>
        <taxon>Diversisporales</taxon>
        <taxon>Gigasporaceae</taxon>
        <taxon>Gigaspora</taxon>
    </lineage>
</organism>
<evidence type="ECO:0000256" key="1">
    <source>
        <dbReference type="ARBA" id="ARBA00022441"/>
    </source>
</evidence>
<dbReference type="OrthoDB" id="10251809at2759"/>
<keyword evidence="3" id="KW-1133">Transmembrane helix</keyword>
<evidence type="ECO:0000256" key="2">
    <source>
        <dbReference type="ARBA" id="ARBA00022737"/>
    </source>
</evidence>
<evidence type="ECO:0000256" key="3">
    <source>
        <dbReference type="SAM" id="Phobius"/>
    </source>
</evidence>
<name>A0A8H4AUS4_GIGMA</name>
<evidence type="ECO:0000313" key="4">
    <source>
        <dbReference type="EMBL" id="KAF0534393.1"/>
    </source>
</evidence>
<dbReference type="Gene3D" id="2.120.10.80">
    <property type="entry name" value="Kelch-type beta propeller"/>
    <property type="match status" value="2"/>
</dbReference>
<accession>A0A8H4AUS4</accession>
<dbReference type="Proteomes" id="UP000439903">
    <property type="component" value="Unassembled WGS sequence"/>
</dbReference>
<evidence type="ECO:0000313" key="5">
    <source>
        <dbReference type="Proteomes" id="UP000439903"/>
    </source>
</evidence>
<keyword evidence="1" id="KW-0880">Kelch repeat</keyword>
<dbReference type="PANTHER" id="PTHR46093:SF18">
    <property type="entry name" value="FIBRONECTIN TYPE-III DOMAIN-CONTAINING PROTEIN"/>
    <property type="match status" value="1"/>
</dbReference>
<keyword evidence="3" id="KW-0812">Transmembrane</keyword>
<comment type="caution">
    <text evidence="4">The sequence shown here is derived from an EMBL/GenBank/DDBJ whole genome shotgun (WGS) entry which is preliminary data.</text>
</comment>
<keyword evidence="3" id="KW-0472">Membrane</keyword>